<reference evidence="5" key="1">
    <citation type="journal article" date="2019" name="Int. J. Syst. Evol. Microbiol.">
        <title>The Global Catalogue of Microorganisms (GCM) 10K type strain sequencing project: providing services to taxonomists for standard genome sequencing and annotation.</title>
        <authorList>
            <consortium name="The Broad Institute Genomics Platform"/>
            <consortium name="The Broad Institute Genome Sequencing Center for Infectious Disease"/>
            <person name="Wu L."/>
            <person name="Ma J."/>
        </authorList>
    </citation>
    <scope>NUCLEOTIDE SEQUENCE [LARGE SCALE GENOMIC DNA]</scope>
    <source>
        <strain evidence="5">JCM 32304</strain>
    </source>
</reference>
<organism evidence="4 5">
    <name type="scientific">Shewanella saliphila</name>
    <dbReference type="NCBI Taxonomy" id="2282698"/>
    <lineage>
        <taxon>Bacteria</taxon>
        <taxon>Pseudomonadati</taxon>
        <taxon>Pseudomonadota</taxon>
        <taxon>Gammaproteobacteria</taxon>
        <taxon>Alteromonadales</taxon>
        <taxon>Shewanellaceae</taxon>
        <taxon>Shewanella</taxon>
    </lineage>
</organism>
<dbReference type="Proteomes" id="UP000654367">
    <property type="component" value="Unassembled WGS sequence"/>
</dbReference>
<evidence type="ECO:0000256" key="1">
    <source>
        <dbReference type="SAM" id="SignalP"/>
    </source>
</evidence>
<keyword evidence="1" id="KW-0732">Signal</keyword>
<evidence type="ECO:0000259" key="3">
    <source>
        <dbReference type="Pfam" id="PF20616"/>
    </source>
</evidence>
<dbReference type="InterPro" id="IPR046459">
    <property type="entry name" value="Caps_syn_GfcC_N"/>
</dbReference>
<protein>
    <recommendedName>
        <fullName evidence="6">SLBB-domain like (DUF1017)</fullName>
    </recommendedName>
</protein>
<dbReference type="Gene3D" id="3.10.560.10">
    <property type="entry name" value="Outer membrane lipoprotein wza domain like"/>
    <property type="match status" value="1"/>
</dbReference>
<feature type="chain" id="PRO_5046338012" description="SLBB-domain like (DUF1017)" evidence="1">
    <location>
        <begin position="22"/>
        <end position="258"/>
    </location>
</feature>
<dbReference type="RefSeq" id="WP_188918522.1">
    <property type="nucleotide sequence ID" value="NZ_BMQV01000009.1"/>
</dbReference>
<dbReference type="Pfam" id="PF20616">
    <property type="entry name" value="Caps_syn_GfcC_N"/>
    <property type="match status" value="1"/>
</dbReference>
<gene>
    <name evidence="4" type="primary">wbfC</name>
    <name evidence="4" type="ORF">GCM10009409_13150</name>
</gene>
<evidence type="ECO:0000259" key="2">
    <source>
        <dbReference type="Pfam" id="PF06251"/>
    </source>
</evidence>
<feature type="signal peptide" evidence="1">
    <location>
        <begin position="1"/>
        <end position="21"/>
    </location>
</feature>
<feature type="domain" description="Capsule biosynthesis GfcC-like N-terminal" evidence="3">
    <location>
        <begin position="25"/>
        <end position="154"/>
    </location>
</feature>
<feature type="domain" description="Capsule biosynthesis GfcC-like C-terminal" evidence="2">
    <location>
        <begin position="171"/>
        <end position="255"/>
    </location>
</feature>
<dbReference type="Pfam" id="PF06251">
    <property type="entry name" value="Caps_syn_GfcC_C"/>
    <property type="match status" value="1"/>
</dbReference>
<name>A0ABQ2Q460_9GAMM</name>
<dbReference type="InterPro" id="IPR010425">
    <property type="entry name" value="Caps_synth_GfcC-like_C"/>
</dbReference>
<evidence type="ECO:0000313" key="4">
    <source>
        <dbReference type="EMBL" id="GGP47892.1"/>
    </source>
</evidence>
<evidence type="ECO:0000313" key="5">
    <source>
        <dbReference type="Proteomes" id="UP000654367"/>
    </source>
</evidence>
<proteinExistence type="predicted"/>
<evidence type="ECO:0008006" key="6">
    <source>
        <dbReference type="Google" id="ProtNLM"/>
    </source>
</evidence>
<comment type="caution">
    <text evidence="4">The sequence shown here is derived from an EMBL/GenBank/DDBJ whole genome shotgun (WGS) entry which is preliminary data.</text>
</comment>
<sequence>MKPLIQVCLFLLMLCSQYGHATTSITVTQTVHDKSSMTLQYEQAPRLAQVMQDSLINSNSIAMTAQPEAIYWLGAALYDYNSEGVFQQKQRNVLNALKTQYTDMDKPDHIQSLQSLSAWVKNQQFLKREFIPLDFDSIRLKAELNPLLNGSYLLTLPTKPQDVTILGAVTQNGSQPFELRQHASEYLNNAMPLGDSNNSFAWLIQPDGTLHKYPIAYWNKQHIDIAPGAIVYLEFQGVRENEQALNQQILELLRHWIR</sequence>
<accession>A0ABQ2Q460</accession>
<dbReference type="EMBL" id="BMQV01000009">
    <property type="protein sequence ID" value="GGP47892.1"/>
    <property type="molecule type" value="Genomic_DNA"/>
</dbReference>
<keyword evidence="5" id="KW-1185">Reference proteome</keyword>